<feature type="chain" id="PRO_5044891268" description="SCP domain-containing protein" evidence="3">
    <location>
        <begin position="26"/>
        <end position="202"/>
    </location>
</feature>
<feature type="signal peptide" evidence="3">
    <location>
        <begin position="1"/>
        <end position="25"/>
    </location>
</feature>
<dbReference type="PROSITE" id="PS01009">
    <property type="entry name" value="CRISP_1"/>
    <property type="match status" value="1"/>
</dbReference>
<organism evidence="5 6">
    <name type="scientific">Cinchona calisaya</name>
    <dbReference type="NCBI Taxonomy" id="153742"/>
    <lineage>
        <taxon>Eukaryota</taxon>
        <taxon>Viridiplantae</taxon>
        <taxon>Streptophyta</taxon>
        <taxon>Embryophyta</taxon>
        <taxon>Tracheophyta</taxon>
        <taxon>Spermatophyta</taxon>
        <taxon>Magnoliopsida</taxon>
        <taxon>eudicotyledons</taxon>
        <taxon>Gunneridae</taxon>
        <taxon>Pentapetalae</taxon>
        <taxon>asterids</taxon>
        <taxon>lamiids</taxon>
        <taxon>Gentianales</taxon>
        <taxon>Rubiaceae</taxon>
        <taxon>Cinchonoideae</taxon>
        <taxon>Cinchoneae</taxon>
        <taxon>Cinchona</taxon>
    </lineage>
</organism>
<keyword evidence="3" id="KW-0732">Signal</keyword>
<dbReference type="InterPro" id="IPR014044">
    <property type="entry name" value="CAP_dom"/>
</dbReference>
<reference evidence="5 6" key="1">
    <citation type="submission" date="2024-11" db="EMBL/GenBank/DDBJ databases">
        <title>A near-complete genome assembly of Cinchona calisaya.</title>
        <authorList>
            <person name="Lian D.C."/>
            <person name="Zhao X.W."/>
            <person name="Wei L."/>
        </authorList>
    </citation>
    <scope>NUCLEOTIDE SEQUENCE [LARGE SCALE GENOMIC DNA]</scope>
    <source>
        <tissue evidence="5">Nenye</tissue>
    </source>
</reference>
<name>A0ABD2ZCU2_9GENT</name>
<evidence type="ECO:0000256" key="3">
    <source>
        <dbReference type="SAM" id="SignalP"/>
    </source>
</evidence>
<dbReference type="PRINTS" id="PR00837">
    <property type="entry name" value="V5TPXLIKE"/>
</dbReference>
<evidence type="ECO:0000256" key="1">
    <source>
        <dbReference type="ARBA" id="ARBA00023265"/>
    </source>
</evidence>
<comment type="caution">
    <text evidence="5">The sequence shown here is derived from an EMBL/GenBank/DDBJ whole genome shotgun (WGS) entry which is preliminary data.</text>
</comment>
<evidence type="ECO:0000259" key="4">
    <source>
        <dbReference type="SMART" id="SM00198"/>
    </source>
</evidence>
<dbReference type="Pfam" id="PF00188">
    <property type="entry name" value="CAP"/>
    <property type="match status" value="1"/>
</dbReference>
<dbReference type="InterPro" id="IPR001283">
    <property type="entry name" value="CRISP-related"/>
</dbReference>
<dbReference type="InterPro" id="IPR035940">
    <property type="entry name" value="CAP_sf"/>
</dbReference>
<keyword evidence="6" id="KW-1185">Reference proteome</keyword>
<feature type="compositionally biased region" description="Low complexity" evidence="2">
    <location>
        <begin position="33"/>
        <end position="54"/>
    </location>
</feature>
<proteinExistence type="predicted"/>
<accession>A0ABD2ZCU2</accession>
<evidence type="ECO:0000256" key="2">
    <source>
        <dbReference type="SAM" id="MobiDB-lite"/>
    </source>
</evidence>
<dbReference type="Proteomes" id="UP001630127">
    <property type="component" value="Unassembled WGS sequence"/>
</dbReference>
<dbReference type="SUPFAM" id="SSF55797">
    <property type="entry name" value="PR-1-like"/>
    <property type="match status" value="1"/>
</dbReference>
<evidence type="ECO:0000313" key="5">
    <source>
        <dbReference type="EMBL" id="KAL3517296.1"/>
    </source>
</evidence>
<keyword evidence="1" id="KW-0611">Plant defense</keyword>
<sequence>MESWINNPKTCIFITFIFLSCMLLAVNSSMQNQNQENSSNIPNSNNNNQPTTSNDANENPEIQAFLSAHNKVRLHVGESPFVWDAKLALYARQYAEKRKADCNLIHSNGSYGENIFWGGGNQWTATDAVRLWVREHKYYSRATMGCMPGKMCGHYTQIIWRDSVRLGCARVQCMDGDTFAICNYDPPGNYIGDDPFSNHSNN</sequence>
<keyword evidence="1" id="KW-0568">Pathogenesis-related protein</keyword>
<dbReference type="EMBL" id="JBJUIK010000010">
    <property type="protein sequence ID" value="KAL3517296.1"/>
    <property type="molecule type" value="Genomic_DNA"/>
</dbReference>
<evidence type="ECO:0000313" key="6">
    <source>
        <dbReference type="Proteomes" id="UP001630127"/>
    </source>
</evidence>
<feature type="region of interest" description="Disordered" evidence="2">
    <location>
        <begin position="33"/>
        <end position="57"/>
    </location>
</feature>
<dbReference type="SMART" id="SM00198">
    <property type="entry name" value="SCP"/>
    <property type="match status" value="1"/>
</dbReference>
<dbReference type="FunFam" id="3.40.33.10:FF:000004">
    <property type="entry name" value="CAP, cysteine-rich secretory protein, antigen 5"/>
    <property type="match status" value="1"/>
</dbReference>
<dbReference type="CDD" id="cd05381">
    <property type="entry name" value="CAP_PR-1"/>
    <property type="match status" value="1"/>
</dbReference>
<protein>
    <recommendedName>
        <fullName evidence="4">SCP domain-containing protein</fullName>
    </recommendedName>
</protein>
<feature type="domain" description="SCP" evidence="4">
    <location>
        <begin position="60"/>
        <end position="192"/>
    </location>
</feature>
<gene>
    <name evidence="5" type="ORF">ACH5RR_024198</name>
</gene>
<dbReference type="PANTHER" id="PTHR10334">
    <property type="entry name" value="CYSTEINE-RICH SECRETORY PROTEIN-RELATED"/>
    <property type="match status" value="1"/>
</dbReference>
<dbReference type="AlphaFoldDB" id="A0ABD2ZCU2"/>
<dbReference type="Gene3D" id="3.40.33.10">
    <property type="entry name" value="CAP"/>
    <property type="match status" value="1"/>
</dbReference>
<dbReference type="InterPro" id="IPR018244">
    <property type="entry name" value="Allrgn_V5/Tpx1_CS"/>
</dbReference>